<dbReference type="Gramene" id="TraesCS4D02G048200.1">
    <property type="protein sequence ID" value="TraesCS4D02G048200.1"/>
    <property type="gene ID" value="TraesCS4D02G048200"/>
</dbReference>
<dbReference type="Gramene" id="TraesRN4D0100090900.1">
    <property type="protein sequence ID" value="TraesRN4D0100090900.1"/>
    <property type="gene ID" value="TraesRN4D0100090900"/>
</dbReference>
<dbReference type="Gramene" id="TraesCLE_scaffold_204770_01G000100.1">
    <property type="protein sequence ID" value="TraesCLE_scaffold_204770_01G000100.1"/>
    <property type="gene ID" value="TraesCLE_scaffold_204770_01G000100"/>
</dbReference>
<accession>A0A3B6JEG5</accession>
<dbReference type="Gramene" id="TraesMAC4D03G02424330.1">
    <property type="protein sequence ID" value="TraesMAC4D03G02424330.1"/>
    <property type="gene ID" value="TraesMAC4D03G02424330"/>
</dbReference>
<dbReference type="Gramene" id="TraesSTA4D03G02421300.1">
    <property type="protein sequence ID" value="TraesSTA4D03G02421300.1"/>
    <property type="gene ID" value="TraesSTA4D03G02421300"/>
</dbReference>
<dbReference type="EnsemblPlants" id="TraesCS4D02G048200.1">
    <property type="protein sequence ID" value="TraesCS4D02G048200.1"/>
    <property type="gene ID" value="TraesCS4D02G048200"/>
</dbReference>
<dbReference type="Gramene" id="TraesWEE_scaffold_199556_01G000100.1">
    <property type="protein sequence ID" value="TraesWEE_scaffold_199556_01G000100.1"/>
    <property type="gene ID" value="TraesWEE_scaffold_199556_01G000100"/>
</dbReference>
<dbReference type="Gramene" id="TraesJUL4D03G02444910.1">
    <property type="protein sequence ID" value="TraesJUL4D03G02444910.1"/>
    <property type="gene ID" value="TraesJUL4D03G02444910"/>
</dbReference>
<dbReference type="Gramene" id="TraesLDM4D03G02428110.1">
    <property type="protein sequence ID" value="TraesLDM4D03G02428110.1"/>
    <property type="gene ID" value="TraesLDM4D03G02428110"/>
</dbReference>
<organism evidence="1">
    <name type="scientific">Triticum aestivum</name>
    <name type="common">Wheat</name>
    <dbReference type="NCBI Taxonomy" id="4565"/>
    <lineage>
        <taxon>Eukaryota</taxon>
        <taxon>Viridiplantae</taxon>
        <taxon>Streptophyta</taxon>
        <taxon>Embryophyta</taxon>
        <taxon>Tracheophyta</taxon>
        <taxon>Spermatophyta</taxon>
        <taxon>Magnoliopsida</taxon>
        <taxon>Liliopsida</taxon>
        <taxon>Poales</taxon>
        <taxon>Poaceae</taxon>
        <taxon>BOP clade</taxon>
        <taxon>Pooideae</taxon>
        <taxon>Triticodae</taxon>
        <taxon>Triticeae</taxon>
        <taxon>Triticinae</taxon>
        <taxon>Triticum</taxon>
    </lineage>
</organism>
<dbReference type="Gramene" id="TraesRN4D0100090800.1">
    <property type="protein sequence ID" value="TraesRN4D0100090800.1"/>
    <property type="gene ID" value="TraesRN4D0100090800"/>
</dbReference>
<name>A0A3B6JEG5_WHEAT</name>
<dbReference type="Gramene" id="TraesLAC4D03G02379450.1">
    <property type="protein sequence ID" value="TraesLAC4D03G02379450.1"/>
    <property type="gene ID" value="TraesLAC4D03G02379450"/>
</dbReference>
<dbReference type="Gramene" id="TraesCAD_scaffold_175270_01G000100.1">
    <property type="protein sequence ID" value="TraesCAD_scaffold_175270_01G000100.1"/>
    <property type="gene ID" value="TraesCAD_scaffold_175270_01G000100"/>
</dbReference>
<dbReference type="Gramene" id="TraesPARA_EIv1.0_1417020.1">
    <property type="protein sequence ID" value="TraesPARA_EIv1.0_1417020.1.CDS"/>
    <property type="gene ID" value="TraesPARA_EIv1.0_1417020"/>
</dbReference>
<dbReference type="Proteomes" id="UP000019116">
    <property type="component" value="Chromosome 4D"/>
</dbReference>
<proteinExistence type="predicted"/>
<dbReference type="AlphaFoldDB" id="A0A3B6JEG5"/>
<reference evidence="1" key="2">
    <citation type="submission" date="2018-10" db="UniProtKB">
        <authorList>
            <consortium name="EnsemblPlants"/>
        </authorList>
    </citation>
    <scope>IDENTIFICATION</scope>
</reference>
<reference evidence="1" key="1">
    <citation type="submission" date="2018-08" db="EMBL/GenBank/DDBJ databases">
        <authorList>
            <person name="Rossello M."/>
        </authorList>
    </citation>
    <scope>NUCLEOTIDE SEQUENCE [LARGE SCALE GENOMIC DNA]</scope>
    <source>
        <strain evidence="1">cv. Chinese Spring</strain>
    </source>
</reference>
<protein>
    <submittedName>
        <fullName evidence="1">Uncharacterized protein</fullName>
    </submittedName>
</protein>
<evidence type="ECO:0000313" key="2">
    <source>
        <dbReference type="Proteomes" id="UP000019116"/>
    </source>
</evidence>
<dbReference type="Gramene" id="TraesJAG4D03G02423370.1">
    <property type="protein sequence ID" value="TraesJAG4D03G02423370.1"/>
    <property type="gene ID" value="TraesJAG4D03G02423370"/>
</dbReference>
<dbReference type="Gramene" id="TraesARI4D03G02464540.1">
    <property type="protein sequence ID" value="TraesARI4D03G02464540.1"/>
    <property type="gene ID" value="TraesARI4D03G02464540"/>
</dbReference>
<sequence length="107" mass="12651">MWFASLRRRHRRSSTPAGLPQFSRLMAVESWKICLFYQDENQQHKVLEGFMDRKDISFYELVKLIEEVGFSPAYGFLYYRKKYPRGRCYSDIASDHEILCVQSSPGS</sequence>
<dbReference type="Gramene" id="TraesROB_scaffold_120493_01G000100.1">
    <property type="protein sequence ID" value="TraesROB_scaffold_120493_01G000100.1"/>
    <property type="gene ID" value="TraesROB_scaffold_120493_01G000100"/>
</dbReference>
<dbReference type="Gramene" id="TraesCS4D03G0087000.1">
    <property type="protein sequence ID" value="TraesCS4D03G0087000.1.CDS"/>
    <property type="gene ID" value="TraesCS4D03G0087000"/>
</dbReference>
<keyword evidence="2" id="KW-1185">Reference proteome</keyword>
<dbReference type="Gramene" id="TraesNOR4D03G02444010.1">
    <property type="protein sequence ID" value="TraesNOR4D03G02444010.1"/>
    <property type="gene ID" value="TraesNOR4D03G02444010"/>
</dbReference>
<evidence type="ECO:0000313" key="1">
    <source>
        <dbReference type="EnsemblPlants" id="TraesCS4D02G048200.1"/>
    </source>
</evidence>